<dbReference type="InterPro" id="IPR004446">
    <property type="entry name" value="Heptose_bisP_phosphatase"/>
</dbReference>
<dbReference type="GO" id="GO:0046872">
    <property type="term" value="F:metal ion binding"/>
    <property type="evidence" value="ECO:0007669"/>
    <property type="project" value="UniProtKB-KW"/>
</dbReference>
<keyword evidence="11" id="KW-1185">Reference proteome</keyword>
<dbReference type="Pfam" id="PF00535">
    <property type="entry name" value="Glycos_transf_2"/>
    <property type="match status" value="1"/>
</dbReference>
<dbReference type="Pfam" id="PF13242">
    <property type="entry name" value="Hydrolase_like"/>
    <property type="match status" value="1"/>
</dbReference>
<dbReference type="InterPro" id="IPR023214">
    <property type="entry name" value="HAD_sf"/>
</dbReference>
<comment type="caution">
    <text evidence="10">The sequence shown here is derived from an EMBL/GenBank/DDBJ whole genome shotgun (WGS) entry which is preliminary data.</text>
</comment>
<dbReference type="OrthoDB" id="9781367at2"/>
<gene>
    <name evidence="10" type="ORF">EV190_11028</name>
</gene>
<evidence type="ECO:0000256" key="2">
    <source>
        <dbReference type="ARBA" id="ARBA00005628"/>
    </source>
</evidence>
<keyword evidence="4" id="KW-0479">Metal-binding</keyword>
<feature type="region of interest" description="Disordered" evidence="8">
    <location>
        <begin position="511"/>
        <end position="550"/>
    </location>
</feature>
<evidence type="ECO:0000256" key="6">
    <source>
        <dbReference type="ARBA" id="ARBA00023277"/>
    </source>
</evidence>
<dbReference type="SUPFAM" id="SSF53448">
    <property type="entry name" value="Nucleotide-diphospho-sugar transferases"/>
    <property type="match status" value="1"/>
</dbReference>
<feature type="compositionally biased region" description="Basic and acidic residues" evidence="8">
    <location>
        <begin position="541"/>
        <end position="550"/>
    </location>
</feature>
<evidence type="ECO:0000256" key="1">
    <source>
        <dbReference type="ARBA" id="ARBA00004496"/>
    </source>
</evidence>
<protein>
    <recommendedName>
        <fullName evidence="7">D,D-heptose 1,7-bisphosphate phosphatase</fullName>
    </recommendedName>
</protein>
<dbReference type="InterPro" id="IPR006543">
    <property type="entry name" value="Histidinol-phos"/>
</dbReference>
<evidence type="ECO:0000256" key="4">
    <source>
        <dbReference type="ARBA" id="ARBA00022723"/>
    </source>
</evidence>
<dbReference type="AlphaFoldDB" id="A0A4R6UWB5"/>
<dbReference type="Gene3D" id="3.40.50.1000">
    <property type="entry name" value="HAD superfamily/HAD-like"/>
    <property type="match status" value="1"/>
</dbReference>
<proteinExistence type="inferred from homology"/>
<feature type="compositionally biased region" description="Gly residues" evidence="8">
    <location>
        <begin position="525"/>
        <end position="535"/>
    </location>
</feature>
<dbReference type="InterPro" id="IPR001173">
    <property type="entry name" value="Glyco_trans_2-like"/>
</dbReference>
<accession>A0A4R6UWB5</accession>
<dbReference type="Gene3D" id="3.90.550.10">
    <property type="entry name" value="Spore Coat Polysaccharide Biosynthesis Protein SpsA, Chain A"/>
    <property type="match status" value="1"/>
</dbReference>
<dbReference type="PANTHER" id="PTHR42891:SF1">
    <property type="entry name" value="D-GLYCERO-BETA-D-MANNO-HEPTOSE-1,7-BISPHOSPHATE 7-PHOSPHATASE"/>
    <property type="match status" value="1"/>
</dbReference>
<organism evidence="10 11">
    <name type="scientific">Actinorugispora endophytica</name>
    <dbReference type="NCBI Taxonomy" id="1605990"/>
    <lineage>
        <taxon>Bacteria</taxon>
        <taxon>Bacillati</taxon>
        <taxon>Actinomycetota</taxon>
        <taxon>Actinomycetes</taxon>
        <taxon>Streptosporangiales</taxon>
        <taxon>Nocardiopsidaceae</taxon>
        <taxon>Actinorugispora</taxon>
    </lineage>
</organism>
<dbReference type="EMBL" id="SNYN01000010">
    <property type="protein sequence ID" value="TDQ51541.1"/>
    <property type="molecule type" value="Genomic_DNA"/>
</dbReference>
<dbReference type="GO" id="GO:0005975">
    <property type="term" value="P:carbohydrate metabolic process"/>
    <property type="evidence" value="ECO:0007669"/>
    <property type="project" value="InterPro"/>
</dbReference>
<dbReference type="InterPro" id="IPR029044">
    <property type="entry name" value="Nucleotide-diphossugar_trans"/>
</dbReference>
<evidence type="ECO:0000256" key="8">
    <source>
        <dbReference type="SAM" id="MobiDB-lite"/>
    </source>
</evidence>
<dbReference type="RefSeq" id="WP_133742057.1">
    <property type="nucleotide sequence ID" value="NZ_SNYN01000010.1"/>
</dbReference>
<dbReference type="InterPro" id="IPR006549">
    <property type="entry name" value="HAD-SF_hydro_IIIA"/>
</dbReference>
<dbReference type="InterPro" id="IPR036412">
    <property type="entry name" value="HAD-like_sf"/>
</dbReference>
<dbReference type="SUPFAM" id="SSF56784">
    <property type="entry name" value="HAD-like"/>
    <property type="match status" value="1"/>
</dbReference>
<dbReference type="PANTHER" id="PTHR42891">
    <property type="entry name" value="D-GLYCERO-BETA-D-MANNO-HEPTOSE-1,7-BISPHOSPHATE 7-PHOSPHATASE"/>
    <property type="match status" value="1"/>
</dbReference>
<evidence type="ECO:0000313" key="11">
    <source>
        <dbReference type="Proteomes" id="UP000295281"/>
    </source>
</evidence>
<evidence type="ECO:0000256" key="7">
    <source>
        <dbReference type="ARBA" id="ARBA00031828"/>
    </source>
</evidence>
<evidence type="ECO:0000313" key="10">
    <source>
        <dbReference type="EMBL" id="TDQ51541.1"/>
    </source>
</evidence>
<dbReference type="GO" id="GO:0016791">
    <property type="term" value="F:phosphatase activity"/>
    <property type="evidence" value="ECO:0007669"/>
    <property type="project" value="InterPro"/>
</dbReference>
<evidence type="ECO:0000259" key="9">
    <source>
        <dbReference type="Pfam" id="PF00535"/>
    </source>
</evidence>
<evidence type="ECO:0000256" key="3">
    <source>
        <dbReference type="ARBA" id="ARBA00022490"/>
    </source>
</evidence>
<sequence>MRPDYAVVIPTVGRRTLERVVRPLVEADPANAPAEIVVVDDRPHPDAPLPVADSDRVRILRSGGNGPALAREVGWRATRSEWVAFLDDDVEPADDWPARLCGDLAGVSDQVGGSQGRIVVPRPPGRRPTDAERATLALEDARWATADMAYRRDVLEEVGGFDPRFPRAYREDTDLALRVMDAGYRLVRGARVCPHPLRPGGRWAGLAAQRGNADDALMRRLHGPGWRRRVAEPPGRLRGHAAVTAVLAAGAAAALTRRRRLALGFGAVWLAGTAEFAWRRIAPGPRTPAEVADMVVTSALIPPLACWQRVRGELRSAGPLPARPPVRAVLFDRDGTLVEDVPYNGDPEKVRPVPAARAALDLARRAGLRVGVVSNQSGIARGLVTAEQVDAVNARVAELLGPFDVWRVCPHDDGDGCRCRKPGPGMIEDAAAELGLSPRDCAVVGDIGADVDAALEAGARPVLVPTEATLAAERLRAPETAVDLIAAVRLLVEGRSRTAFVARWLSHRRRREPEAFPEPGRGVREPGGTGEGRMSGGLARTRPEGSEGRT</sequence>
<dbReference type="GO" id="GO:0005737">
    <property type="term" value="C:cytoplasm"/>
    <property type="evidence" value="ECO:0007669"/>
    <property type="project" value="UniProtKB-SubCell"/>
</dbReference>
<keyword evidence="6" id="KW-0119">Carbohydrate metabolism</keyword>
<reference evidence="10 11" key="1">
    <citation type="submission" date="2019-03" db="EMBL/GenBank/DDBJ databases">
        <title>Genomic Encyclopedia of Type Strains, Phase IV (KMG-IV): sequencing the most valuable type-strain genomes for metagenomic binning, comparative biology and taxonomic classification.</title>
        <authorList>
            <person name="Goeker M."/>
        </authorList>
    </citation>
    <scope>NUCLEOTIDE SEQUENCE [LARGE SCALE GENOMIC DNA]</scope>
    <source>
        <strain evidence="10 11">DSM 46770</strain>
    </source>
</reference>
<keyword evidence="3" id="KW-0963">Cytoplasm</keyword>
<dbReference type="NCBIfam" id="TIGR01662">
    <property type="entry name" value="HAD-SF-IIIA"/>
    <property type="match status" value="1"/>
</dbReference>
<evidence type="ECO:0000256" key="5">
    <source>
        <dbReference type="ARBA" id="ARBA00022801"/>
    </source>
</evidence>
<comment type="similarity">
    <text evidence="2">Belongs to the GmhB family.</text>
</comment>
<dbReference type="Proteomes" id="UP000295281">
    <property type="component" value="Unassembled WGS sequence"/>
</dbReference>
<keyword evidence="5 10" id="KW-0378">Hydrolase</keyword>
<dbReference type="CDD" id="cd07503">
    <property type="entry name" value="HAD_HisB-N"/>
    <property type="match status" value="1"/>
</dbReference>
<dbReference type="NCBIfam" id="TIGR01656">
    <property type="entry name" value="Histidinol-ppas"/>
    <property type="match status" value="1"/>
</dbReference>
<feature type="domain" description="Glycosyltransferase 2-like" evidence="9">
    <location>
        <begin position="7"/>
        <end position="118"/>
    </location>
</feature>
<name>A0A4R6UWB5_9ACTN</name>
<comment type="subcellular location">
    <subcellularLocation>
        <location evidence="1">Cytoplasm</location>
    </subcellularLocation>
</comment>